<protein>
    <submittedName>
        <fullName evidence="2">Uncharacterized protein</fullName>
    </submittedName>
</protein>
<proteinExistence type="predicted"/>
<dbReference type="AlphaFoldDB" id="A0A934QQZ3"/>
<dbReference type="RefSeq" id="WP_200320201.1">
    <property type="nucleotide sequence ID" value="NZ_JAENJH010000004.1"/>
</dbReference>
<name>A0A934QQZ3_9PSEU</name>
<dbReference type="EMBL" id="JAENJH010000004">
    <property type="protein sequence ID" value="MBK1786607.1"/>
    <property type="molecule type" value="Genomic_DNA"/>
</dbReference>
<keyword evidence="3" id="KW-1185">Reference proteome</keyword>
<sequence length="113" mass="12451">MSEATVPPAESFHRMLRRWWQGNLDLGDQLVQWRRTIAGMPETIALPVWPGSWSTAPAGSTPTPPSLGRRTDLRDRPASLPERQVAPAAPREAADPKETAVVSRLFGEVLDRG</sequence>
<feature type="region of interest" description="Disordered" evidence="1">
    <location>
        <begin position="51"/>
        <end position="99"/>
    </location>
</feature>
<evidence type="ECO:0000313" key="3">
    <source>
        <dbReference type="Proteomes" id="UP000635245"/>
    </source>
</evidence>
<comment type="caution">
    <text evidence="2">The sequence shown here is derived from an EMBL/GenBank/DDBJ whole genome shotgun (WGS) entry which is preliminary data.</text>
</comment>
<evidence type="ECO:0000256" key="1">
    <source>
        <dbReference type="SAM" id="MobiDB-lite"/>
    </source>
</evidence>
<reference evidence="2" key="1">
    <citation type="submission" date="2020-12" db="EMBL/GenBank/DDBJ databases">
        <title>Prauserella sp. ASG 168, a novel actinomycete isolated from cave rock.</title>
        <authorList>
            <person name="Suriyachadkun C."/>
        </authorList>
    </citation>
    <scope>NUCLEOTIDE SEQUENCE</scope>
    <source>
        <strain evidence="2">ASG 168</strain>
    </source>
</reference>
<organism evidence="2 3">
    <name type="scientific">Prauserella cavernicola</name>
    <dbReference type="NCBI Taxonomy" id="2800127"/>
    <lineage>
        <taxon>Bacteria</taxon>
        <taxon>Bacillati</taxon>
        <taxon>Actinomycetota</taxon>
        <taxon>Actinomycetes</taxon>
        <taxon>Pseudonocardiales</taxon>
        <taxon>Pseudonocardiaceae</taxon>
        <taxon>Prauserella</taxon>
    </lineage>
</organism>
<gene>
    <name evidence="2" type="ORF">JHE00_19945</name>
</gene>
<accession>A0A934QQZ3</accession>
<dbReference type="Proteomes" id="UP000635245">
    <property type="component" value="Unassembled WGS sequence"/>
</dbReference>
<evidence type="ECO:0000313" key="2">
    <source>
        <dbReference type="EMBL" id="MBK1786607.1"/>
    </source>
</evidence>
<feature type="compositionally biased region" description="Low complexity" evidence="1">
    <location>
        <begin position="52"/>
        <end position="61"/>
    </location>
</feature>